<dbReference type="Pfam" id="PF13193">
    <property type="entry name" value="AMP-binding_C"/>
    <property type="match status" value="1"/>
</dbReference>
<dbReference type="InParanoid" id="H1Z450"/>
<dbReference type="Pfam" id="PF00501">
    <property type="entry name" value="AMP-binding"/>
    <property type="match status" value="1"/>
</dbReference>
<dbReference type="InterPro" id="IPR045851">
    <property type="entry name" value="AMP-bd_C_sf"/>
</dbReference>
<dbReference type="InterPro" id="IPR025110">
    <property type="entry name" value="AMP-bd_C"/>
</dbReference>
<dbReference type="PATRIC" id="fig|937775.9.peg.1833"/>
<dbReference type="SUPFAM" id="SSF56801">
    <property type="entry name" value="Acetyl-CoA synthetase-like"/>
    <property type="match status" value="1"/>
</dbReference>
<feature type="domain" description="AMP-binding enzyme C-terminal" evidence="2">
    <location>
        <begin position="437"/>
        <end position="507"/>
    </location>
</feature>
<evidence type="ECO:0000259" key="2">
    <source>
        <dbReference type="Pfam" id="PF13193"/>
    </source>
</evidence>
<dbReference type="Proteomes" id="UP000005741">
    <property type="component" value="Chromosome"/>
</dbReference>
<evidence type="ECO:0000313" key="3">
    <source>
        <dbReference type="EMBL" id="EHQ35729.1"/>
    </source>
</evidence>
<organism evidence="3 4">
    <name type="scientific">Methanoplanus limicola DSM 2279</name>
    <dbReference type="NCBI Taxonomy" id="937775"/>
    <lineage>
        <taxon>Archaea</taxon>
        <taxon>Methanobacteriati</taxon>
        <taxon>Methanobacteriota</taxon>
        <taxon>Stenosarchaea group</taxon>
        <taxon>Methanomicrobia</taxon>
        <taxon>Methanomicrobiales</taxon>
        <taxon>Methanomicrobiaceae</taxon>
        <taxon>Methanoplanus</taxon>
    </lineage>
</organism>
<evidence type="ECO:0000313" key="4">
    <source>
        <dbReference type="Proteomes" id="UP000005741"/>
    </source>
</evidence>
<accession>H1Z450</accession>
<dbReference type="GO" id="GO:0016405">
    <property type="term" value="F:CoA-ligase activity"/>
    <property type="evidence" value="ECO:0007669"/>
    <property type="project" value="TreeGrafter"/>
</dbReference>
<reference evidence="3 4" key="1">
    <citation type="submission" date="2011-10" db="EMBL/GenBank/DDBJ databases">
        <title>The Improved High-Quality Draft genome of Methanoplanus limicola DSM 2279.</title>
        <authorList>
            <consortium name="US DOE Joint Genome Institute (JGI-PGF)"/>
            <person name="Lucas S."/>
            <person name="Copeland A."/>
            <person name="Lapidus A."/>
            <person name="Glavina del Rio T."/>
            <person name="Dalin E."/>
            <person name="Tice H."/>
            <person name="Bruce D."/>
            <person name="Goodwin L."/>
            <person name="Pitluck S."/>
            <person name="Peters L."/>
            <person name="Mikhailova N."/>
            <person name="Lu M."/>
            <person name="Kyrpides N."/>
            <person name="Mavromatis K."/>
            <person name="Ivanova N."/>
            <person name="Markowitz V."/>
            <person name="Cheng J.-F."/>
            <person name="Hugenholtz P."/>
            <person name="Woyke T."/>
            <person name="Wu D."/>
            <person name="Wirth R."/>
            <person name="Brambilla E.-M."/>
            <person name="Klenk H.-P."/>
            <person name="Eisen J.A."/>
        </authorList>
    </citation>
    <scope>NUCLEOTIDE SEQUENCE [LARGE SCALE GENOMIC DNA]</scope>
    <source>
        <strain evidence="3 4">DSM 2279</strain>
    </source>
</reference>
<evidence type="ECO:0000259" key="1">
    <source>
        <dbReference type="Pfam" id="PF00501"/>
    </source>
</evidence>
<dbReference type="Gene3D" id="3.40.50.12780">
    <property type="entry name" value="N-terminal domain of ligase-like"/>
    <property type="match status" value="1"/>
</dbReference>
<dbReference type="STRING" id="937775.Metlim_1628"/>
<proteinExistence type="predicted"/>
<dbReference type="RefSeq" id="WP_004077526.1">
    <property type="nucleotide sequence ID" value="NZ_CM001436.1"/>
</dbReference>
<sequence>MNIYAGDNPEFTGGLKLPNCTTFIDNNARLGEKKALFSPANNYGYSYRELYDKINNWSYVLTELGILKGDRVGIYLPSIPEYVILYFAIWRVGAVAVPMNIVLKPAEIRYLLEDSGAKLLVTDTLGEHNARKGSLSCTDISPVSYISIEGEEWKLLEENSEGFFRPADCRMDDLCQLQYTSGTTGRQKGAMLTHGNWIAALDTEREVLALTTDDVFLGIYPMAHVGVSWGISALKAGATWIIIERFDLDEYISLAERFSVTVLAGMPPVIHSLMKTPDGTEKKLSSAKEMISGGGPLHPGVWKEFHSRFGIPIVNAYGLSETIVVGTGTAIIPGDYESADRYRSVGKPVGYSEVKIVSPEDPATELPAEETGEIALRGPGVAKGYWNMPEETAAVFIDDGWFLTGDMGFIDPDGRVSITDRKKDMIVMSGWKIYPTEIEKAMIEHPDIDDIALFGCPDVHRGEIPVAAVVPADGRVLDTGALEDFAKSRLAGYKVPRRYIIIDELPRVNGWKLLRKKLRSQYCSNCDGKEGNV</sequence>
<dbReference type="HOGENOM" id="CLU_000022_59_0_2"/>
<dbReference type="PANTHER" id="PTHR24096">
    <property type="entry name" value="LONG-CHAIN-FATTY-ACID--COA LIGASE"/>
    <property type="match status" value="1"/>
</dbReference>
<feature type="domain" description="AMP-dependent synthetase/ligase" evidence="1">
    <location>
        <begin position="27"/>
        <end position="386"/>
    </location>
</feature>
<keyword evidence="3" id="KW-0436">Ligase</keyword>
<dbReference type="InterPro" id="IPR042099">
    <property type="entry name" value="ANL_N_sf"/>
</dbReference>
<protein>
    <submittedName>
        <fullName evidence="3">AMP-dependent synthetase and ligase</fullName>
    </submittedName>
</protein>
<dbReference type="Gene3D" id="3.30.300.30">
    <property type="match status" value="1"/>
</dbReference>
<dbReference type="AlphaFoldDB" id="H1Z450"/>
<dbReference type="EMBL" id="CM001436">
    <property type="protein sequence ID" value="EHQ35729.1"/>
    <property type="molecule type" value="Genomic_DNA"/>
</dbReference>
<keyword evidence="4" id="KW-1185">Reference proteome</keyword>
<name>H1Z450_9EURY</name>
<dbReference type="InterPro" id="IPR000873">
    <property type="entry name" value="AMP-dep_synth/lig_dom"/>
</dbReference>
<gene>
    <name evidence="3" type="ORF">Metlim_1628</name>
</gene>